<proteinExistence type="predicted"/>
<protein>
    <recommendedName>
        <fullName evidence="3">Excreted virulence factor EspC, type VII ESX diderm</fullName>
    </recommendedName>
</protein>
<evidence type="ECO:0000313" key="1">
    <source>
        <dbReference type="EMBL" id="MDQ0647728.1"/>
    </source>
</evidence>
<dbReference type="AlphaFoldDB" id="A0AAW8EW21"/>
<gene>
    <name evidence="1" type="ORF">QFZ53_001924</name>
</gene>
<dbReference type="RefSeq" id="WP_292909912.1">
    <property type="nucleotide sequence ID" value="NZ_JAUSXV010000001.1"/>
</dbReference>
<reference evidence="1 2" key="1">
    <citation type="submission" date="2023-07" db="EMBL/GenBank/DDBJ databases">
        <title>Comparative genomics of wheat-associated soil bacteria to identify genetic determinants of phenazine resistance.</title>
        <authorList>
            <person name="Mouncey N."/>
        </authorList>
    </citation>
    <scope>NUCLEOTIDE SEQUENCE [LARGE SCALE GENOMIC DNA]</scope>
    <source>
        <strain evidence="1 2">W4I9-1</strain>
    </source>
</reference>
<sequence length="106" mass="11382">MEGFEVDYERLAAEVSDLFVASDGLAEAVDGGIAAQQMSENAFGLLCIAMVPPSQLVQSIAVSALKAEAAAFEAAAMNLRNTAIDYETADMESVLRHRAIMMKVRR</sequence>
<name>A0AAW8EW21_9MICO</name>
<accession>A0AAW8EW21</accession>
<dbReference type="EMBL" id="JAUSXV010000001">
    <property type="protein sequence ID" value="MDQ0647728.1"/>
    <property type="molecule type" value="Genomic_DNA"/>
</dbReference>
<dbReference type="Proteomes" id="UP001244427">
    <property type="component" value="Unassembled WGS sequence"/>
</dbReference>
<evidence type="ECO:0000313" key="2">
    <source>
        <dbReference type="Proteomes" id="UP001244427"/>
    </source>
</evidence>
<organism evidence="1 2">
    <name type="scientific">Microbacterium natoriense</name>
    <dbReference type="NCBI Taxonomy" id="284570"/>
    <lineage>
        <taxon>Bacteria</taxon>
        <taxon>Bacillati</taxon>
        <taxon>Actinomycetota</taxon>
        <taxon>Actinomycetes</taxon>
        <taxon>Micrococcales</taxon>
        <taxon>Microbacteriaceae</taxon>
        <taxon>Microbacterium</taxon>
    </lineage>
</organism>
<comment type="caution">
    <text evidence="1">The sequence shown here is derived from an EMBL/GenBank/DDBJ whole genome shotgun (WGS) entry which is preliminary data.</text>
</comment>
<evidence type="ECO:0008006" key="3">
    <source>
        <dbReference type="Google" id="ProtNLM"/>
    </source>
</evidence>
<keyword evidence="2" id="KW-1185">Reference proteome</keyword>